<reference evidence="2" key="1">
    <citation type="journal article" date="2019" name="Int. J. Syst. Evol. Microbiol.">
        <title>The Global Catalogue of Microorganisms (GCM) 10K type strain sequencing project: providing services to taxonomists for standard genome sequencing and annotation.</title>
        <authorList>
            <consortium name="The Broad Institute Genomics Platform"/>
            <consortium name="The Broad Institute Genome Sequencing Center for Infectious Disease"/>
            <person name="Wu L."/>
            <person name="Ma J."/>
        </authorList>
    </citation>
    <scope>NUCLEOTIDE SEQUENCE [LARGE SCALE GENOMIC DNA]</scope>
    <source>
        <strain evidence="2">CCUG 54523</strain>
    </source>
</reference>
<gene>
    <name evidence="1" type="ORF">ACFQ0P_01010</name>
</gene>
<comment type="caution">
    <text evidence="1">The sequence shown here is derived from an EMBL/GenBank/DDBJ whole genome shotgun (WGS) entry which is preliminary data.</text>
</comment>
<sequence length="104" mass="11539">MTKNRRYEAHYDDLNDRKIVQAAADLTPTTLPLQAYGPNPIAWAARDAQPPVWAWVSWRNAPASKIPAVAAGWNDRVVVVEWEAPGGRRSVVVWRGAVTHRAVG</sequence>
<accession>A0ABW3AFE5</accession>
<name>A0ABW3AFE5_9MICO</name>
<dbReference type="EMBL" id="JBHTII010000001">
    <property type="protein sequence ID" value="MFD0788959.1"/>
    <property type="molecule type" value="Genomic_DNA"/>
</dbReference>
<dbReference type="RefSeq" id="WP_204979880.1">
    <property type="nucleotide sequence ID" value="NZ_JBHTII010000001.1"/>
</dbReference>
<evidence type="ECO:0000313" key="1">
    <source>
        <dbReference type="EMBL" id="MFD0788959.1"/>
    </source>
</evidence>
<organism evidence="1 2">
    <name type="scientific">Microbacterium insulae</name>
    <dbReference type="NCBI Taxonomy" id="483014"/>
    <lineage>
        <taxon>Bacteria</taxon>
        <taxon>Bacillati</taxon>
        <taxon>Actinomycetota</taxon>
        <taxon>Actinomycetes</taxon>
        <taxon>Micrococcales</taxon>
        <taxon>Microbacteriaceae</taxon>
        <taxon>Microbacterium</taxon>
    </lineage>
</organism>
<protein>
    <submittedName>
        <fullName evidence="1">Uncharacterized protein</fullName>
    </submittedName>
</protein>
<dbReference type="Proteomes" id="UP001597055">
    <property type="component" value="Unassembled WGS sequence"/>
</dbReference>
<evidence type="ECO:0000313" key="2">
    <source>
        <dbReference type="Proteomes" id="UP001597055"/>
    </source>
</evidence>
<proteinExistence type="predicted"/>
<keyword evidence="2" id="KW-1185">Reference proteome</keyword>